<dbReference type="SUPFAM" id="SSF53244">
    <property type="entry name" value="MurD-like peptide ligases, peptide-binding domain"/>
    <property type="match status" value="1"/>
</dbReference>
<dbReference type="AlphaFoldDB" id="A0A9D2EF16"/>
<dbReference type="InterPro" id="IPR036565">
    <property type="entry name" value="Mur-like_cat_sf"/>
</dbReference>
<evidence type="ECO:0000256" key="5">
    <source>
        <dbReference type="ARBA" id="ARBA00022741"/>
    </source>
</evidence>
<evidence type="ECO:0000313" key="12">
    <source>
        <dbReference type="EMBL" id="HIZ36135.1"/>
    </source>
</evidence>
<sequence>EVGLGGEWDSTNVIDGEVAVFTPIARDHERWLGRELEEIAAVKAGIIKQLDPPAVVVTADQPEEVATVLAQRAVQQGARVVAQGYDAEVADRAVAVGGQLINLRTPAGLYTEIFLPLHGAHQAQNALLALTAVEQFLGGGALSGEVVEAAFADVSSPARLELVRSSPAVLVDAAHNPAGAQVLVDAVQEAFAFTRLVGVVGVMADKDAEGILSVLEPLLDEVVITQSTSMRSMDPDDLAEIGRDIFDEDVVHVQANLAEAISLAADLAEQGERDQIAAGTGVLVTGSVILAGEARAVFGKKD</sequence>
<name>A0A9D2EF16_9MICO</name>
<dbReference type="Gene3D" id="3.90.190.20">
    <property type="entry name" value="Mur ligase, C-terminal domain"/>
    <property type="match status" value="1"/>
</dbReference>
<dbReference type="SUPFAM" id="SSF53623">
    <property type="entry name" value="MurD-like peptide ligases, catalytic domain"/>
    <property type="match status" value="1"/>
</dbReference>
<keyword evidence="5" id="KW-0547">Nucleotide-binding</keyword>
<proteinExistence type="inferred from homology"/>
<dbReference type="EMBL" id="DXBY01000169">
    <property type="protein sequence ID" value="HIZ36135.1"/>
    <property type="molecule type" value="Genomic_DNA"/>
</dbReference>
<dbReference type="NCBIfam" id="TIGR01499">
    <property type="entry name" value="folC"/>
    <property type="match status" value="1"/>
</dbReference>
<keyword evidence="3" id="KW-0436">Ligase</keyword>
<comment type="caution">
    <text evidence="12">The sequence shown here is derived from an EMBL/GenBank/DDBJ whole genome shotgun (WGS) entry which is preliminary data.</text>
</comment>
<organism evidence="12 13">
    <name type="scientific">Candidatus Ruania gallistercoris</name>
    <dbReference type="NCBI Taxonomy" id="2838746"/>
    <lineage>
        <taxon>Bacteria</taxon>
        <taxon>Bacillati</taxon>
        <taxon>Actinomycetota</taxon>
        <taxon>Actinomycetes</taxon>
        <taxon>Micrococcales</taxon>
        <taxon>Ruaniaceae</taxon>
        <taxon>Ruania</taxon>
    </lineage>
</organism>
<dbReference type="Pfam" id="PF02875">
    <property type="entry name" value="Mur_ligase_C"/>
    <property type="match status" value="1"/>
</dbReference>
<dbReference type="PANTHER" id="PTHR11136:SF0">
    <property type="entry name" value="DIHYDROFOLATE SYNTHETASE-RELATED"/>
    <property type="match status" value="1"/>
</dbReference>
<dbReference type="Gene3D" id="3.40.1190.10">
    <property type="entry name" value="Mur-like, catalytic domain"/>
    <property type="match status" value="1"/>
</dbReference>
<evidence type="ECO:0000256" key="8">
    <source>
        <dbReference type="ARBA" id="ARBA00030592"/>
    </source>
</evidence>
<evidence type="ECO:0000256" key="6">
    <source>
        <dbReference type="ARBA" id="ARBA00022840"/>
    </source>
</evidence>
<comment type="catalytic activity">
    <reaction evidence="9">
        <text>(6S)-5,6,7,8-tetrahydrofolyl-(gamma-L-Glu)(n) + L-glutamate + ATP = (6S)-5,6,7,8-tetrahydrofolyl-(gamma-L-Glu)(n+1) + ADP + phosphate + H(+)</text>
        <dbReference type="Rhea" id="RHEA:10580"/>
        <dbReference type="Rhea" id="RHEA-COMP:14738"/>
        <dbReference type="Rhea" id="RHEA-COMP:14740"/>
        <dbReference type="ChEBI" id="CHEBI:15378"/>
        <dbReference type="ChEBI" id="CHEBI:29985"/>
        <dbReference type="ChEBI" id="CHEBI:30616"/>
        <dbReference type="ChEBI" id="CHEBI:43474"/>
        <dbReference type="ChEBI" id="CHEBI:141005"/>
        <dbReference type="ChEBI" id="CHEBI:456216"/>
        <dbReference type="EC" id="6.3.2.17"/>
    </reaction>
</comment>
<dbReference type="GO" id="GO:0008841">
    <property type="term" value="F:dihydrofolate synthase activity"/>
    <property type="evidence" value="ECO:0007669"/>
    <property type="project" value="TreeGrafter"/>
</dbReference>
<evidence type="ECO:0000259" key="11">
    <source>
        <dbReference type="Pfam" id="PF08245"/>
    </source>
</evidence>
<gene>
    <name evidence="12" type="ORF">H9815_10180</name>
</gene>
<dbReference type="GO" id="GO:0005524">
    <property type="term" value="F:ATP binding"/>
    <property type="evidence" value="ECO:0007669"/>
    <property type="project" value="UniProtKB-KW"/>
</dbReference>
<dbReference type="PANTHER" id="PTHR11136">
    <property type="entry name" value="FOLYLPOLYGLUTAMATE SYNTHASE-RELATED"/>
    <property type="match status" value="1"/>
</dbReference>
<evidence type="ECO:0000256" key="7">
    <source>
        <dbReference type="ARBA" id="ARBA00022842"/>
    </source>
</evidence>
<protein>
    <recommendedName>
        <fullName evidence="2">tetrahydrofolate synthase</fullName>
        <ecNumber evidence="2">6.3.2.17</ecNumber>
    </recommendedName>
    <alternativeName>
        <fullName evidence="8">Tetrahydrofolylpolyglutamate synthase</fullName>
    </alternativeName>
</protein>
<dbReference type="InterPro" id="IPR036615">
    <property type="entry name" value="Mur_ligase_C_dom_sf"/>
</dbReference>
<evidence type="ECO:0000313" key="13">
    <source>
        <dbReference type="Proteomes" id="UP000824037"/>
    </source>
</evidence>
<evidence type="ECO:0000256" key="2">
    <source>
        <dbReference type="ARBA" id="ARBA00013025"/>
    </source>
</evidence>
<reference evidence="12" key="2">
    <citation type="submission" date="2021-04" db="EMBL/GenBank/DDBJ databases">
        <authorList>
            <person name="Gilroy R."/>
        </authorList>
    </citation>
    <scope>NUCLEOTIDE SEQUENCE</scope>
    <source>
        <strain evidence="12">ChiGjej4B4-7305</strain>
    </source>
</reference>
<dbReference type="InterPro" id="IPR001645">
    <property type="entry name" value="Folylpolyglutamate_synth"/>
</dbReference>
<dbReference type="Pfam" id="PF08245">
    <property type="entry name" value="Mur_ligase_M"/>
    <property type="match status" value="1"/>
</dbReference>
<reference evidence="12" key="1">
    <citation type="journal article" date="2021" name="PeerJ">
        <title>Extensive microbial diversity within the chicken gut microbiome revealed by metagenomics and culture.</title>
        <authorList>
            <person name="Gilroy R."/>
            <person name="Ravi A."/>
            <person name="Getino M."/>
            <person name="Pursley I."/>
            <person name="Horton D.L."/>
            <person name="Alikhan N.F."/>
            <person name="Baker D."/>
            <person name="Gharbi K."/>
            <person name="Hall N."/>
            <person name="Watson M."/>
            <person name="Adriaenssens E.M."/>
            <person name="Foster-Nyarko E."/>
            <person name="Jarju S."/>
            <person name="Secka A."/>
            <person name="Antonio M."/>
            <person name="Oren A."/>
            <person name="Chaudhuri R.R."/>
            <person name="La Ragione R."/>
            <person name="Hildebrand F."/>
            <person name="Pallen M.J."/>
        </authorList>
    </citation>
    <scope>NUCLEOTIDE SEQUENCE</scope>
    <source>
        <strain evidence="12">ChiGjej4B4-7305</strain>
    </source>
</reference>
<evidence type="ECO:0000256" key="1">
    <source>
        <dbReference type="ARBA" id="ARBA00008276"/>
    </source>
</evidence>
<dbReference type="Proteomes" id="UP000824037">
    <property type="component" value="Unassembled WGS sequence"/>
</dbReference>
<dbReference type="InterPro" id="IPR004101">
    <property type="entry name" value="Mur_ligase_C"/>
</dbReference>
<keyword evidence="4" id="KW-0479">Metal-binding</keyword>
<dbReference type="GO" id="GO:0046872">
    <property type="term" value="F:metal ion binding"/>
    <property type="evidence" value="ECO:0007669"/>
    <property type="project" value="UniProtKB-KW"/>
</dbReference>
<dbReference type="EC" id="6.3.2.17" evidence="2"/>
<evidence type="ECO:0000256" key="9">
    <source>
        <dbReference type="ARBA" id="ARBA00047493"/>
    </source>
</evidence>
<evidence type="ECO:0000256" key="4">
    <source>
        <dbReference type="ARBA" id="ARBA00022723"/>
    </source>
</evidence>
<dbReference type="GO" id="GO:0004326">
    <property type="term" value="F:tetrahydrofolylpolyglutamate synthase activity"/>
    <property type="evidence" value="ECO:0007669"/>
    <property type="project" value="UniProtKB-EC"/>
</dbReference>
<evidence type="ECO:0000256" key="3">
    <source>
        <dbReference type="ARBA" id="ARBA00022598"/>
    </source>
</evidence>
<dbReference type="InterPro" id="IPR013221">
    <property type="entry name" value="Mur_ligase_cen"/>
</dbReference>
<accession>A0A9D2EF16</accession>
<keyword evidence="6" id="KW-0067">ATP-binding</keyword>
<keyword evidence="7" id="KW-0460">Magnesium</keyword>
<evidence type="ECO:0000259" key="10">
    <source>
        <dbReference type="Pfam" id="PF02875"/>
    </source>
</evidence>
<comment type="similarity">
    <text evidence="1">Belongs to the folylpolyglutamate synthase family.</text>
</comment>
<feature type="domain" description="Mur ligase central" evidence="11">
    <location>
        <begin position="13"/>
        <end position="132"/>
    </location>
</feature>
<feature type="non-terminal residue" evidence="12">
    <location>
        <position position="1"/>
    </location>
</feature>
<dbReference type="GO" id="GO:0005737">
    <property type="term" value="C:cytoplasm"/>
    <property type="evidence" value="ECO:0007669"/>
    <property type="project" value="TreeGrafter"/>
</dbReference>
<feature type="domain" description="Mur ligase C-terminal" evidence="10">
    <location>
        <begin position="159"/>
        <end position="287"/>
    </location>
</feature>